<feature type="domain" description="ETS" evidence="5">
    <location>
        <begin position="307"/>
        <end position="391"/>
    </location>
</feature>
<dbReference type="Pfam" id="PF00178">
    <property type="entry name" value="Ets"/>
    <property type="match status" value="1"/>
</dbReference>
<dbReference type="GO" id="GO:0005634">
    <property type="term" value="C:nucleus"/>
    <property type="evidence" value="ECO:0007669"/>
    <property type="project" value="UniProtKB-SubCell"/>
</dbReference>
<reference evidence="7 8" key="1">
    <citation type="submission" date="2021-04" db="EMBL/GenBank/DDBJ databases">
        <authorList>
            <person name="De Guttry C."/>
            <person name="Zahm M."/>
            <person name="Klopp C."/>
            <person name="Cabau C."/>
            <person name="Louis A."/>
            <person name="Berthelot C."/>
            <person name="Parey E."/>
            <person name="Roest Crollius H."/>
            <person name="Montfort J."/>
            <person name="Robinson-Rechavi M."/>
            <person name="Bucao C."/>
            <person name="Bouchez O."/>
            <person name="Gislard M."/>
            <person name="Lluch J."/>
            <person name="Milhes M."/>
            <person name="Lampietro C."/>
            <person name="Lopez Roques C."/>
            <person name="Donnadieu C."/>
            <person name="Braasch I."/>
            <person name="Desvignes T."/>
            <person name="Postlethwait J."/>
            <person name="Bobe J."/>
            <person name="Wedekind C."/>
            <person name="Guiguen Y."/>
        </authorList>
    </citation>
    <scope>NUCLEOTIDE SEQUENCE [LARGE SCALE GENOMIC DNA]</scope>
    <source>
        <strain evidence="7">Cs_M1</strain>
        <tissue evidence="7">Blood</tissue>
    </source>
</reference>
<accession>A0AAN8MC16</accession>
<proteinExistence type="inferred from homology"/>
<sequence length="407" mass="46667">MERRKEGGGNGVRESIARGIREPMSSASELCRILTNANMTIYPTGSSEPLQPQSLQPSLTTVSLPATGDLLQLSDLSTCSSSILAQWYDQNPQYWSKQNVLEWISFYVEGNTFDAGTLSLSCCFMDGPTLCQLTRDQLLNMFGMSLGAQLYQSLVELKAKYDLNETCKLLDNFLHEFPDFPLLSTVEVNEVVKDTSYNDFSHVFKNFNFNNMKPLSDHGYESDSMHSSSSGGMLSFQNPSSPESRSSESDPEFSYPQIAKVHIKTERTERGERGEMMKRGRGRPPKHSQDPRHYQTSKKSKHAPRGTHLWEFIRDILIHPEQNQNQGLMKWEDRHEGVFKFLKSEAVAQLWGQKKKNSSMTYEKLSRAMRYYYKREILDRVDGRRLVYKFGKNSTGWKVEETRLHGM</sequence>
<keyword evidence="2 3" id="KW-0238">DNA-binding</keyword>
<dbReference type="InterPro" id="IPR000418">
    <property type="entry name" value="Ets_dom"/>
</dbReference>
<gene>
    <name evidence="7" type="ORF">J4Q44_G00080760</name>
</gene>
<protein>
    <submittedName>
        <fullName evidence="7">Uncharacterized protein</fullName>
    </submittedName>
</protein>
<dbReference type="EMBL" id="JAGTTL010000006">
    <property type="protein sequence ID" value="KAK6321100.1"/>
    <property type="molecule type" value="Genomic_DNA"/>
</dbReference>
<dbReference type="AlphaFoldDB" id="A0AAN8MC16"/>
<dbReference type="FunFam" id="1.10.10.10:FF:001336">
    <property type="entry name" value="Epithelium specific ets factor 3, ese3, putative"/>
    <property type="match status" value="1"/>
</dbReference>
<comment type="caution">
    <text evidence="7">The sequence shown here is derived from an EMBL/GenBank/DDBJ whole genome shotgun (WGS) entry which is preliminary data.</text>
</comment>
<dbReference type="Pfam" id="PF02198">
    <property type="entry name" value="SAM_PNT"/>
    <property type="match status" value="1"/>
</dbReference>
<dbReference type="SUPFAM" id="SSF47769">
    <property type="entry name" value="SAM/Pointed domain"/>
    <property type="match status" value="1"/>
</dbReference>
<comment type="similarity">
    <text evidence="1 3">Belongs to the ETS family.</text>
</comment>
<comment type="subcellular location">
    <subcellularLocation>
        <location evidence="3">Nucleus</location>
    </subcellularLocation>
</comment>
<evidence type="ECO:0000256" key="1">
    <source>
        <dbReference type="ARBA" id="ARBA00005562"/>
    </source>
</evidence>
<feature type="compositionally biased region" description="Low complexity" evidence="4">
    <location>
        <begin position="225"/>
        <end position="244"/>
    </location>
</feature>
<dbReference type="InterPro" id="IPR036390">
    <property type="entry name" value="WH_DNA-bd_sf"/>
</dbReference>
<evidence type="ECO:0000256" key="3">
    <source>
        <dbReference type="RuleBase" id="RU004019"/>
    </source>
</evidence>
<evidence type="ECO:0000259" key="5">
    <source>
        <dbReference type="PROSITE" id="PS50061"/>
    </source>
</evidence>
<dbReference type="InterPro" id="IPR046328">
    <property type="entry name" value="ETS_fam"/>
</dbReference>
<dbReference type="PROSITE" id="PS51433">
    <property type="entry name" value="PNT"/>
    <property type="match status" value="1"/>
</dbReference>
<keyword evidence="8" id="KW-1185">Reference proteome</keyword>
<feature type="compositionally biased region" description="Basic residues" evidence="4">
    <location>
        <begin position="295"/>
        <end position="304"/>
    </location>
</feature>
<keyword evidence="3" id="KW-0539">Nucleus</keyword>
<dbReference type="GO" id="GO:0043565">
    <property type="term" value="F:sequence-specific DNA binding"/>
    <property type="evidence" value="ECO:0007669"/>
    <property type="project" value="InterPro"/>
</dbReference>
<feature type="domain" description="PNT" evidence="6">
    <location>
        <begin position="74"/>
        <end position="161"/>
    </location>
</feature>
<evidence type="ECO:0000313" key="8">
    <source>
        <dbReference type="Proteomes" id="UP001356427"/>
    </source>
</evidence>
<evidence type="ECO:0000313" key="7">
    <source>
        <dbReference type="EMBL" id="KAK6321100.1"/>
    </source>
</evidence>
<evidence type="ECO:0000256" key="2">
    <source>
        <dbReference type="ARBA" id="ARBA00023125"/>
    </source>
</evidence>
<dbReference type="InterPro" id="IPR036388">
    <property type="entry name" value="WH-like_DNA-bd_sf"/>
</dbReference>
<dbReference type="SUPFAM" id="SSF46785">
    <property type="entry name" value="Winged helix' DNA-binding domain"/>
    <property type="match status" value="1"/>
</dbReference>
<dbReference type="PRINTS" id="PR00454">
    <property type="entry name" value="ETSDOMAIN"/>
</dbReference>
<dbReference type="Proteomes" id="UP001356427">
    <property type="component" value="Unassembled WGS sequence"/>
</dbReference>
<dbReference type="Gene3D" id="1.10.150.50">
    <property type="entry name" value="Transcription Factor, Ets-1"/>
    <property type="match status" value="1"/>
</dbReference>
<dbReference type="SMART" id="SM00413">
    <property type="entry name" value="ETS"/>
    <property type="match status" value="1"/>
</dbReference>
<dbReference type="PANTHER" id="PTHR11849">
    <property type="entry name" value="ETS"/>
    <property type="match status" value="1"/>
</dbReference>
<dbReference type="InterPro" id="IPR013761">
    <property type="entry name" value="SAM/pointed_sf"/>
</dbReference>
<evidence type="ECO:0000259" key="6">
    <source>
        <dbReference type="PROSITE" id="PS51433"/>
    </source>
</evidence>
<organism evidence="7 8">
    <name type="scientific">Coregonus suidteri</name>
    <dbReference type="NCBI Taxonomy" id="861788"/>
    <lineage>
        <taxon>Eukaryota</taxon>
        <taxon>Metazoa</taxon>
        <taxon>Chordata</taxon>
        <taxon>Craniata</taxon>
        <taxon>Vertebrata</taxon>
        <taxon>Euteleostomi</taxon>
        <taxon>Actinopterygii</taxon>
        <taxon>Neopterygii</taxon>
        <taxon>Teleostei</taxon>
        <taxon>Protacanthopterygii</taxon>
        <taxon>Salmoniformes</taxon>
        <taxon>Salmonidae</taxon>
        <taxon>Coregoninae</taxon>
        <taxon>Coregonus</taxon>
    </lineage>
</organism>
<dbReference type="GO" id="GO:0000981">
    <property type="term" value="F:DNA-binding transcription factor activity, RNA polymerase II-specific"/>
    <property type="evidence" value="ECO:0007669"/>
    <property type="project" value="TreeGrafter"/>
</dbReference>
<evidence type="ECO:0000256" key="4">
    <source>
        <dbReference type="SAM" id="MobiDB-lite"/>
    </source>
</evidence>
<name>A0AAN8MC16_9TELE</name>
<dbReference type="Gene3D" id="1.10.10.10">
    <property type="entry name" value="Winged helix-like DNA-binding domain superfamily/Winged helix DNA-binding domain"/>
    <property type="match status" value="1"/>
</dbReference>
<dbReference type="PANTHER" id="PTHR11849:SF13">
    <property type="entry name" value="ETS-RELATED TRANSCRIPTION FACTOR ELF-3"/>
    <property type="match status" value="1"/>
</dbReference>
<dbReference type="PROSITE" id="PS50061">
    <property type="entry name" value="ETS_DOMAIN_3"/>
    <property type="match status" value="1"/>
</dbReference>
<dbReference type="GO" id="GO:0030154">
    <property type="term" value="P:cell differentiation"/>
    <property type="evidence" value="ECO:0007669"/>
    <property type="project" value="TreeGrafter"/>
</dbReference>
<dbReference type="SMART" id="SM00251">
    <property type="entry name" value="SAM_PNT"/>
    <property type="match status" value="1"/>
</dbReference>
<feature type="compositionally biased region" description="Basic and acidic residues" evidence="4">
    <location>
        <begin position="263"/>
        <end position="278"/>
    </location>
</feature>
<feature type="region of interest" description="Disordered" evidence="4">
    <location>
        <begin position="219"/>
        <end position="304"/>
    </location>
</feature>
<dbReference type="InterPro" id="IPR003118">
    <property type="entry name" value="Pointed_dom"/>
</dbReference>